<organism evidence="32 33">
    <name type="scientific">Poecilia formosa</name>
    <name type="common">Amazon molly</name>
    <name type="synonym">Limia formosa</name>
    <dbReference type="NCBI Taxonomy" id="48698"/>
    <lineage>
        <taxon>Eukaryota</taxon>
        <taxon>Metazoa</taxon>
        <taxon>Chordata</taxon>
        <taxon>Craniata</taxon>
        <taxon>Vertebrata</taxon>
        <taxon>Euteleostomi</taxon>
        <taxon>Actinopterygii</taxon>
        <taxon>Neopterygii</taxon>
        <taxon>Teleostei</taxon>
        <taxon>Neoteleostei</taxon>
        <taxon>Acanthomorphata</taxon>
        <taxon>Ovalentaria</taxon>
        <taxon>Atherinomorphae</taxon>
        <taxon>Cyprinodontiformes</taxon>
        <taxon>Poeciliidae</taxon>
        <taxon>Poeciliinae</taxon>
        <taxon>Poecilia</taxon>
    </lineage>
</organism>
<feature type="disulfide bond" evidence="23">
    <location>
        <begin position="1515"/>
        <end position="1542"/>
    </location>
</feature>
<feature type="compositionally biased region" description="Polar residues" evidence="25">
    <location>
        <begin position="352"/>
        <end position="366"/>
    </location>
</feature>
<keyword evidence="14" id="KW-0966">Cell projection</keyword>
<dbReference type="GO" id="GO:0007155">
    <property type="term" value="P:cell adhesion"/>
    <property type="evidence" value="ECO:0007669"/>
    <property type="project" value="InterPro"/>
</dbReference>
<feature type="region of interest" description="Disordered" evidence="25">
    <location>
        <begin position="1225"/>
        <end position="1256"/>
    </location>
</feature>
<evidence type="ECO:0000256" key="17">
    <source>
        <dbReference type="ARBA" id="ARBA00043896"/>
    </source>
</evidence>
<evidence type="ECO:0000259" key="29">
    <source>
        <dbReference type="PROSITE" id="PS50835"/>
    </source>
</evidence>
<evidence type="ECO:0000256" key="13">
    <source>
        <dbReference type="ARBA" id="ARBA00023180"/>
    </source>
</evidence>
<comment type="subcellular location">
    <subcellularLocation>
        <location evidence="1">Cell projection</location>
        <location evidence="1">Cilium</location>
        <location evidence="1">Photoreceptor outer segment</location>
    </subcellularLocation>
    <subcellularLocation>
        <location evidence="2">Secreted</location>
        <location evidence="2">Extracellular space</location>
        <location evidence="2">Extracellular matrix</location>
        <location evidence="2">Interphotoreceptor matrix</location>
    </subcellularLocation>
</comment>
<keyword evidence="7 26" id="KW-0732">Signal</keyword>
<dbReference type="CDD" id="cd00054">
    <property type="entry name" value="EGF_CA"/>
    <property type="match status" value="2"/>
</dbReference>
<feature type="domain" description="Ig-like" evidence="29">
    <location>
        <begin position="19"/>
        <end position="146"/>
    </location>
</feature>
<evidence type="ECO:0000259" key="28">
    <source>
        <dbReference type="PROSITE" id="PS50041"/>
    </source>
</evidence>
<dbReference type="OMA" id="GEESHIT"/>
<dbReference type="InterPro" id="IPR018097">
    <property type="entry name" value="EGF_Ca-bd_CS"/>
</dbReference>
<dbReference type="Pfam" id="PF00059">
    <property type="entry name" value="Lectin_C"/>
    <property type="match status" value="1"/>
</dbReference>
<keyword evidence="10" id="KW-0106">Calcium</keyword>
<feature type="disulfide bond" evidence="22">
    <location>
        <begin position="1343"/>
        <end position="1352"/>
    </location>
</feature>
<comment type="function">
    <text evidence="17">May play a role in intercellular signaling and in connecting cells with the extracellular matrix. May take part in the regulation of cell motility, growth and differentiation. Binds hyaluronic acid.</text>
</comment>
<feature type="disulfide bond" evidence="24">
    <location>
        <begin position="293"/>
        <end position="314"/>
    </location>
</feature>
<evidence type="ECO:0000256" key="21">
    <source>
        <dbReference type="ARBA" id="ARBA00044266"/>
    </source>
</evidence>
<reference evidence="33" key="1">
    <citation type="submission" date="2013-10" db="EMBL/GenBank/DDBJ databases">
        <authorList>
            <person name="Schartl M."/>
            <person name="Warren W."/>
        </authorList>
    </citation>
    <scope>NUCLEOTIDE SEQUENCE [LARGE SCALE GENOMIC DNA]</scope>
    <source>
        <strain evidence="33">female</strain>
    </source>
</reference>
<sequence length="1544" mass="168736">MGLIITHLLCLLCLCLAHPQPVRIPGNMDVTGSLGSKVVLPCNLPTMPASPSGPSATSTQGPLPDEKVRVQWMKLEKDTPVLVAHGGQIRVWREFIGRVSVPSDPLSLGDASLTITKLRVRDAGPYLCKVTQGLEEKQNIVHLSVSGVVFHYRANSSRYSLDFKKATEACLSVNASMATADQLTAAFQDGFDQCDAGWLADYTVRYPITQPRPGCEGDLLHRPGVRTYGRRDPSERYDVYCFVDELQGEVFYPSSVTEKITWQEAKAECEKHDSVLASPGQLFAAWRAGLSRCDYSWLSDGSVRYPMNIPLPQCGGGLLGVRTLYKYTNQTGFPDPSDKHGAFCYKGPAASQPDSSTSGLHVLTSTHPDRSELGGRTPEPGTASPLLVTSPHIRDMSTPSATLDDFDIQDFMQPGQLESVPIRGDVLPNQLPPLPTSHNQVSLLDTPQPDGSGEPVRADLGSTLGVGGEVKPESILTSSLAGEFTTSSPKAIPSKPSPLLIEAEVGQQPAVVFKDEVRQGPTTAMELKPNREPFLSGDSSDKPLHILVVNVHKVSQKFLSEIPEEDTANNSDVFLKKGRVHFCQKLRNVEINQSSKNKETSELQKIDSVIVVTVVPPAAQTGSESISFESWRLKFSVLKTLKILTVKYVISNAVGSQRRHTKISLHLFSGHAHAQSHAQSLLFPIPFTCRSCIQLLQQETLMENKSDKQRSTKVTKDLFFHRRKELLWGNAGCRRSTAETTHFHKCKKFIFIIRALGNVILFQLVFNFPLESIRELLATSVSPAGFKIHWYPITPKYFLLVSVVSSKKQENVDNLWMCSWCKTPGSNGPQPPEEARGDQFETASPVYVVEVDMGDKDDLSVHPLDHSVLQSHTDKTLDETTPPTDTDQQGVTVPVLDDKLAPKVFLDPQTTSSEGPEKAAATTTTSSSTVSSIKSTTLPGPIVHDVSQTGPTHIDHEGTADNNAEALQERSEDGNVPTLASILTGVMTDEAEIGGREPPTFTPGIKSQKMSTDTQIGNFEGSASGQEEASGQDDYLPDLPSLAKTPPSIHPTLHTEQPLHATVIKETDGVAETAEGAQETGSGAEQISGEGEASGDQGGPADLPPGVSATVLPDVAPLIPGHQSTTETQDTYSKTSRVTYYSVTLPDLKKHSAVTNKPSPPTSDHTSGPSTTGSTLSMWDEPTTAVFIPVDQTTLSTPQWALIHDPSANALPNEESVDYDSKSSPVLVESHPETPVQSGITEQAEARSDLEPSVEPSPVNVQGIRFGTVFHPFFLMCADLLPCSVNVCLNGGSCFEKGPVNICVCAPGFSGLRCETDVDECNSNPCLNGATCLDRVNSFTCLCLPSYTGQLCEQDTEVCGIGWAKFQSHCYKYFKHRRTWDAAERECRLHGGHLTSILSQEEQIFVNRLGSDYQWIGLNDRMFERDFRWTDGNPMQYDNWRPNQPDSFFQSGEDCVVMIWHEGGQWNDVPCNYHLTFTCKKGTVACSQPPLVKHAEVFGAKKPRYEINSLVRYHCKKGFIQRHTPTVRCCASGQWETPKITCMS</sequence>
<dbReference type="SMART" id="SM00445">
    <property type="entry name" value="LINK"/>
    <property type="match status" value="2"/>
</dbReference>
<feature type="signal peptide" evidence="26">
    <location>
        <begin position="1"/>
        <end position="17"/>
    </location>
</feature>
<keyword evidence="6 23" id="KW-0768">Sushi</keyword>
<dbReference type="PRINTS" id="PR01265">
    <property type="entry name" value="LINKMODULE"/>
</dbReference>
<dbReference type="PANTHER" id="PTHR22804">
    <property type="entry name" value="AGGRECAN/VERSICAN PROTEOGLYCAN"/>
    <property type="match status" value="1"/>
</dbReference>
<dbReference type="GO" id="GO:0010001">
    <property type="term" value="P:glial cell differentiation"/>
    <property type="evidence" value="ECO:0007669"/>
    <property type="project" value="TreeGrafter"/>
</dbReference>
<feature type="domain" description="EGF-like" evidence="27">
    <location>
        <begin position="1279"/>
        <end position="1315"/>
    </location>
</feature>
<evidence type="ECO:0000256" key="8">
    <source>
        <dbReference type="ARBA" id="ARBA00022734"/>
    </source>
</evidence>
<feature type="compositionally biased region" description="Polar residues" evidence="25">
    <location>
        <begin position="1008"/>
        <end position="1029"/>
    </location>
</feature>
<evidence type="ECO:0000256" key="24">
    <source>
        <dbReference type="PROSITE-ProRule" id="PRU00323"/>
    </source>
</evidence>
<evidence type="ECO:0000256" key="14">
    <source>
        <dbReference type="ARBA" id="ARBA00023273"/>
    </source>
</evidence>
<dbReference type="GO" id="GO:0016020">
    <property type="term" value="C:membrane"/>
    <property type="evidence" value="ECO:0007669"/>
    <property type="project" value="UniProtKB-ARBA"/>
</dbReference>
<dbReference type="InterPro" id="IPR013032">
    <property type="entry name" value="EGF-like_CS"/>
</dbReference>
<dbReference type="Gene3D" id="2.10.25.10">
    <property type="entry name" value="Laminin"/>
    <property type="match status" value="2"/>
</dbReference>
<evidence type="ECO:0000256" key="12">
    <source>
        <dbReference type="ARBA" id="ARBA00023157"/>
    </source>
</evidence>
<feature type="region of interest" description="Disordered" evidence="25">
    <location>
        <begin position="871"/>
        <end position="958"/>
    </location>
</feature>
<evidence type="ECO:0000259" key="30">
    <source>
        <dbReference type="PROSITE" id="PS50923"/>
    </source>
</evidence>
<name>A0A087YGZ9_POEFO</name>
<feature type="domain" description="Sushi" evidence="30">
    <location>
        <begin position="1484"/>
        <end position="1544"/>
    </location>
</feature>
<dbReference type="InterPro" id="IPR013106">
    <property type="entry name" value="Ig_V-set"/>
</dbReference>
<evidence type="ECO:0000256" key="6">
    <source>
        <dbReference type="ARBA" id="ARBA00022659"/>
    </source>
</evidence>
<dbReference type="PROSITE" id="PS50963">
    <property type="entry name" value="LINK_2"/>
    <property type="match status" value="2"/>
</dbReference>
<dbReference type="InterPro" id="IPR036179">
    <property type="entry name" value="Ig-like_dom_sf"/>
</dbReference>
<dbReference type="Gene3D" id="2.60.40.10">
    <property type="entry name" value="Immunoglobulins"/>
    <property type="match status" value="1"/>
</dbReference>
<evidence type="ECO:0000256" key="23">
    <source>
        <dbReference type="PROSITE-ProRule" id="PRU00302"/>
    </source>
</evidence>
<dbReference type="SMART" id="SM00032">
    <property type="entry name" value="CCP"/>
    <property type="match status" value="1"/>
</dbReference>
<dbReference type="InterPro" id="IPR018378">
    <property type="entry name" value="C-type_lectin_CS"/>
</dbReference>
<feature type="region of interest" description="Disordered" evidence="25">
    <location>
        <begin position="992"/>
        <end position="1040"/>
    </location>
</feature>
<keyword evidence="11" id="KW-0654">Proteoglycan</keyword>
<dbReference type="GO" id="GO:0001501">
    <property type="term" value="P:skeletal system development"/>
    <property type="evidence" value="ECO:0007669"/>
    <property type="project" value="TreeGrafter"/>
</dbReference>
<reference evidence="32" key="3">
    <citation type="submission" date="2025-09" db="UniProtKB">
        <authorList>
            <consortium name="Ensembl"/>
        </authorList>
    </citation>
    <scope>IDENTIFICATION</scope>
</reference>
<dbReference type="PROSITE" id="PS00010">
    <property type="entry name" value="ASX_HYDROXYL"/>
    <property type="match status" value="1"/>
</dbReference>
<dbReference type="PROSITE" id="PS50041">
    <property type="entry name" value="C_TYPE_LECTIN_2"/>
    <property type="match status" value="1"/>
</dbReference>
<dbReference type="FunFam" id="3.10.100.10:FF:000011">
    <property type="entry name" value="Aggrecan core protein"/>
    <property type="match status" value="1"/>
</dbReference>
<dbReference type="InterPro" id="IPR001304">
    <property type="entry name" value="C-type_lectin-like"/>
</dbReference>
<feature type="region of interest" description="Disordered" evidence="25">
    <location>
        <begin position="1151"/>
        <end position="1178"/>
    </location>
</feature>
<feature type="region of interest" description="Disordered" evidence="25">
    <location>
        <begin position="435"/>
        <end position="454"/>
    </location>
</feature>
<dbReference type="SMART" id="SM00034">
    <property type="entry name" value="CLECT"/>
    <property type="match status" value="1"/>
</dbReference>
<evidence type="ECO:0000256" key="4">
    <source>
        <dbReference type="ARBA" id="ARBA00022530"/>
    </source>
</evidence>
<dbReference type="GO" id="GO:0030246">
    <property type="term" value="F:carbohydrate binding"/>
    <property type="evidence" value="ECO:0007669"/>
    <property type="project" value="UniProtKB-KW"/>
</dbReference>
<feature type="chain" id="PRO_5001834517" description="Versican core protein" evidence="26">
    <location>
        <begin position="18"/>
        <end position="1544"/>
    </location>
</feature>
<dbReference type="InterPro" id="IPR013783">
    <property type="entry name" value="Ig-like_fold"/>
</dbReference>
<proteinExistence type="predicted"/>
<evidence type="ECO:0000256" key="18">
    <source>
        <dbReference type="ARBA" id="ARBA00044099"/>
    </source>
</evidence>
<dbReference type="Pfam" id="PF07686">
    <property type="entry name" value="V-set"/>
    <property type="match status" value="1"/>
</dbReference>
<dbReference type="InterPro" id="IPR007110">
    <property type="entry name" value="Ig-like_dom"/>
</dbReference>
<keyword evidence="3" id="KW-0964">Secreted</keyword>
<accession>A0A087YGZ9</accession>
<dbReference type="SMART" id="SM00181">
    <property type="entry name" value="EGF"/>
    <property type="match status" value="2"/>
</dbReference>
<dbReference type="FunFam" id="3.10.100.10:FF:000003">
    <property type="entry name" value="Versican core protein"/>
    <property type="match status" value="1"/>
</dbReference>
<evidence type="ECO:0000256" key="19">
    <source>
        <dbReference type="ARBA" id="ARBA00044230"/>
    </source>
</evidence>
<dbReference type="GO" id="GO:1901222">
    <property type="term" value="P:regulation of non-canonical NF-kappaB signal transduction"/>
    <property type="evidence" value="ECO:0007669"/>
    <property type="project" value="UniProtKB-ARBA"/>
</dbReference>
<dbReference type="PROSITE" id="PS01186">
    <property type="entry name" value="EGF_2"/>
    <property type="match status" value="1"/>
</dbReference>
<keyword evidence="12 22" id="KW-1015">Disulfide bond</keyword>
<dbReference type="InterPro" id="IPR033987">
    <property type="entry name" value="CSPG_CTLD"/>
</dbReference>
<dbReference type="InterPro" id="IPR016186">
    <property type="entry name" value="C-type_lectin-like/link_sf"/>
</dbReference>
<dbReference type="CDD" id="cd03520">
    <property type="entry name" value="Link_domain_CSPGs_modules_2_4"/>
    <property type="match status" value="1"/>
</dbReference>
<feature type="domain" description="C-type lectin" evidence="28">
    <location>
        <begin position="1366"/>
        <end position="1480"/>
    </location>
</feature>
<evidence type="ECO:0000256" key="7">
    <source>
        <dbReference type="ARBA" id="ARBA00022729"/>
    </source>
</evidence>
<dbReference type="InterPro" id="IPR000152">
    <property type="entry name" value="EGF-type_Asp/Asn_hydroxyl_site"/>
</dbReference>
<feature type="domain" description="EGF-like" evidence="27">
    <location>
        <begin position="1317"/>
        <end position="1353"/>
    </location>
</feature>
<dbReference type="GO" id="GO:0005615">
    <property type="term" value="C:extracellular space"/>
    <property type="evidence" value="ECO:0007669"/>
    <property type="project" value="TreeGrafter"/>
</dbReference>
<feature type="compositionally biased region" description="Low complexity" evidence="25">
    <location>
        <begin position="922"/>
        <end position="937"/>
    </location>
</feature>
<dbReference type="PROSITE" id="PS00615">
    <property type="entry name" value="C_TYPE_LECTIN_1"/>
    <property type="match status" value="1"/>
</dbReference>
<comment type="caution">
    <text evidence="22">Lacks conserved residue(s) required for the propagation of feature annotation.</text>
</comment>
<dbReference type="SMART" id="SM00179">
    <property type="entry name" value="EGF_CA"/>
    <property type="match status" value="1"/>
</dbReference>
<dbReference type="InterPro" id="IPR000436">
    <property type="entry name" value="Sushi_SCR_CCP_dom"/>
</dbReference>
<dbReference type="InterPro" id="IPR000742">
    <property type="entry name" value="EGF"/>
</dbReference>
<dbReference type="GO" id="GO:0001750">
    <property type="term" value="C:photoreceptor outer segment"/>
    <property type="evidence" value="ECO:0007669"/>
    <property type="project" value="UniProtKB-SubCell"/>
</dbReference>
<dbReference type="InterPro" id="IPR035976">
    <property type="entry name" value="Sushi/SCR/CCP_sf"/>
</dbReference>
<dbReference type="GO" id="GO:0060218">
    <property type="term" value="P:hematopoietic stem cell differentiation"/>
    <property type="evidence" value="ECO:0007669"/>
    <property type="project" value="UniProtKB-ARBA"/>
</dbReference>
<evidence type="ECO:0000256" key="2">
    <source>
        <dbReference type="ARBA" id="ARBA00004593"/>
    </source>
</evidence>
<feature type="compositionally biased region" description="Polar residues" evidence="25">
    <location>
        <begin position="436"/>
        <end position="445"/>
    </location>
</feature>
<feature type="region of interest" description="Disordered" evidence="25">
    <location>
        <begin position="1071"/>
        <end position="1134"/>
    </location>
</feature>
<dbReference type="GO" id="GO:0007417">
    <property type="term" value="P:central nervous system development"/>
    <property type="evidence" value="ECO:0007669"/>
    <property type="project" value="TreeGrafter"/>
</dbReference>
<dbReference type="EMBL" id="AYCK01018984">
    <property type="status" value="NOT_ANNOTATED_CDS"/>
    <property type="molecule type" value="Genomic_DNA"/>
</dbReference>
<evidence type="ECO:0000256" key="5">
    <source>
        <dbReference type="ARBA" id="ARBA00022536"/>
    </source>
</evidence>
<feature type="compositionally biased region" description="Polar residues" evidence="25">
    <location>
        <begin position="1122"/>
        <end position="1134"/>
    </location>
</feature>
<dbReference type="CDD" id="cd03588">
    <property type="entry name" value="CLECT_CSPGs"/>
    <property type="match status" value="1"/>
</dbReference>
<evidence type="ECO:0000259" key="31">
    <source>
        <dbReference type="PROSITE" id="PS50963"/>
    </source>
</evidence>
<keyword evidence="8" id="KW-0430">Lectin</keyword>
<keyword evidence="9" id="KW-0677">Repeat</keyword>
<feature type="region of interest" description="Disordered" evidence="25">
    <location>
        <begin position="348"/>
        <end position="393"/>
    </location>
</feature>
<keyword evidence="4" id="KW-0272">Extracellular matrix</keyword>
<dbReference type="GO" id="GO:0005509">
    <property type="term" value="F:calcium ion binding"/>
    <property type="evidence" value="ECO:0007669"/>
    <property type="project" value="InterPro"/>
</dbReference>
<feature type="domain" description="Link" evidence="31">
    <location>
        <begin position="249"/>
        <end position="346"/>
    </location>
</feature>
<keyword evidence="33" id="KW-1185">Reference proteome</keyword>
<dbReference type="Gene3D" id="2.10.70.10">
    <property type="entry name" value="Complement Module, domain 1"/>
    <property type="match status" value="1"/>
</dbReference>
<dbReference type="SMART" id="SM00409">
    <property type="entry name" value="IG"/>
    <property type="match status" value="1"/>
</dbReference>
<evidence type="ECO:0000256" key="22">
    <source>
        <dbReference type="PROSITE-ProRule" id="PRU00076"/>
    </source>
</evidence>
<dbReference type="GO" id="GO:0005540">
    <property type="term" value="F:hyaluronic acid binding"/>
    <property type="evidence" value="ECO:0007669"/>
    <property type="project" value="UniProtKB-KW"/>
</dbReference>
<feature type="disulfide bond" evidence="23">
    <location>
        <begin position="1486"/>
        <end position="1529"/>
    </location>
</feature>
<dbReference type="PROSITE" id="PS50835">
    <property type="entry name" value="IG_LIKE"/>
    <property type="match status" value="1"/>
</dbReference>
<dbReference type="PROSITE" id="PS50026">
    <property type="entry name" value="EGF_3"/>
    <property type="match status" value="2"/>
</dbReference>
<evidence type="ECO:0000256" key="10">
    <source>
        <dbReference type="ARBA" id="ARBA00022837"/>
    </source>
</evidence>
<feature type="domain" description="Link" evidence="31">
    <location>
        <begin position="148"/>
        <end position="243"/>
    </location>
</feature>
<dbReference type="GO" id="GO:0045202">
    <property type="term" value="C:synapse"/>
    <property type="evidence" value="ECO:0007669"/>
    <property type="project" value="TreeGrafter"/>
</dbReference>
<dbReference type="PROSITE" id="PS01241">
    <property type="entry name" value="LINK_1"/>
    <property type="match status" value="1"/>
</dbReference>
<evidence type="ECO:0000259" key="27">
    <source>
        <dbReference type="PROSITE" id="PS50026"/>
    </source>
</evidence>
<evidence type="ECO:0000256" key="25">
    <source>
        <dbReference type="SAM" id="MobiDB-lite"/>
    </source>
</evidence>
<dbReference type="SUPFAM" id="SSF57535">
    <property type="entry name" value="Complement control module/SCR domain"/>
    <property type="match status" value="1"/>
</dbReference>
<evidence type="ECO:0000256" key="26">
    <source>
        <dbReference type="SAM" id="SignalP"/>
    </source>
</evidence>
<dbReference type="FunFam" id="3.10.100.10:FF:000002">
    <property type="entry name" value="Hyaluronan proteoglycan link protein 1"/>
    <property type="match status" value="1"/>
</dbReference>
<dbReference type="eggNOG" id="ENOG502RVYQ">
    <property type="taxonomic scope" value="Eukaryota"/>
</dbReference>
<evidence type="ECO:0000256" key="16">
    <source>
        <dbReference type="ARBA" id="ARBA00023319"/>
    </source>
</evidence>
<keyword evidence="15" id="KW-0373">Hyaluronic acid</keyword>
<keyword evidence="13" id="KW-0325">Glycoprotein</keyword>
<dbReference type="CDD" id="cd03517">
    <property type="entry name" value="Link_domain_CSPGs_modules_1_3"/>
    <property type="match status" value="1"/>
</dbReference>
<dbReference type="PANTHER" id="PTHR22804:SF6">
    <property type="entry name" value="VERSICAN CORE PROTEIN"/>
    <property type="match status" value="1"/>
</dbReference>
<dbReference type="GeneTree" id="ENSGT00940000156102"/>
<evidence type="ECO:0000256" key="11">
    <source>
        <dbReference type="ARBA" id="ARBA00022974"/>
    </source>
</evidence>
<dbReference type="InterPro" id="IPR001881">
    <property type="entry name" value="EGF-like_Ca-bd_dom"/>
</dbReference>
<evidence type="ECO:0000256" key="3">
    <source>
        <dbReference type="ARBA" id="ARBA00022525"/>
    </source>
</evidence>
<feature type="disulfide bond" evidence="24">
    <location>
        <begin position="194"/>
        <end position="215"/>
    </location>
</feature>
<dbReference type="InterPro" id="IPR003599">
    <property type="entry name" value="Ig_sub"/>
</dbReference>
<dbReference type="FunFam" id="2.10.70.10:FF:000003">
    <property type="entry name" value="Versican core protein"/>
    <property type="match status" value="1"/>
</dbReference>
<dbReference type="CDD" id="cd00033">
    <property type="entry name" value="CCP"/>
    <property type="match status" value="1"/>
</dbReference>
<dbReference type="GO" id="GO:0033165">
    <property type="term" value="C:interphotoreceptor matrix"/>
    <property type="evidence" value="ECO:0007669"/>
    <property type="project" value="UniProtKB-SubCell"/>
</dbReference>
<feature type="compositionally biased region" description="Low complexity" evidence="25">
    <location>
        <begin position="1162"/>
        <end position="1175"/>
    </location>
</feature>
<dbReference type="SUPFAM" id="SSF48726">
    <property type="entry name" value="Immunoglobulin"/>
    <property type="match status" value="1"/>
</dbReference>
<dbReference type="Pfam" id="PF12661">
    <property type="entry name" value="hEGF"/>
    <property type="match status" value="1"/>
</dbReference>
<dbReference type="Ensembl" id="ENSPFOT00000017324.2">
    <property type="protein sequence ID" value="ENSPFOP00000017302.1"/>
    <property type="gene ID" value="ENSPFOG00000017200.2"/>
</dbReference>
<dbReference type="SUPFAM" id="SSF57196">
    <property type="entry name" value="EGF/Laminin"/>
    <property type="match status" value="1"/>
</dbReference>
<dbReference type="Gene3D" id="3.10.100.10">
    <property type="entry name" value="Mannose-Binding Protein A, subunit A"/>
    <property type="match status" value="3"/>
</dbReference>
<keyword evidence="5 22" id="KW-0245">EGF-like domain</keyword>
<evidence type="ECO:0000256" key="1">
    <source>
        <dbReference type="ARBA" id="ARBA00004504"/>
    </source>
</evidence>
<evidence type="ECO:0000256" key="9">
    <source>
        <dbReference type="ARBA" id="ARBA00022737"/>
    </source>
</evidence>
<keyword evidence="16" id="KW-0393">Immunoglobulin domain</keyword>
<dbReference type="InterPro" id="IPR000538">
    <property type="entry name" value="Link_dom"/>
</dbReference>
<dbReference type="PROSITE" id="PS01187">
    <property type="entry name" value="EGF_CA"/>
    <property type="match status" value="1"/>
</dbReference>
<evidence type="ECO:0000256" key="15">
    <source>
        <dbReference type="ARBA" id="ARBA00023290"/>
    </source>
</evidence>
<feature type="disulfide bond" evidence="22">
    <location>
        <begin position="1305"/>
        <end position="1314"/>
    </location>
</feature>
<dbReference type="FunFam" id="2.10.25.10:FF:000472">
    <property type="entry name" value="Uncharacterized protein, isoform A"/>
    <property type="match status" value="1"/>
</dbReference>
<dbReference type="SUPFAM" id="SSF56436">
    <property type="entry name" value="C-type lectin-like"/>
    <property type="match status" value="3"/>
</dbReference>
<dbReference type="Pfam" id="PF00084">
    <property type="entry name" value="Sushi"/>
    <property type="match status" value="1"/>
</dbReference>
<dbReference type="PROSITE" id="PS00022">
    <property type="entry name" value="EGF_1"/>
    <property type="match status" value="2"/>
</dbReference>
<reference evidence="32" key="2">
    <citation type="submission" date="2025-08" db="UniProtKB">
        <authorList>
            <consortium name="Ensembl"/>
        </authorList>
    </citation>
    <scope>IDENTIFICATION</scope>
</reference>
<evidence type="ECO:0000313" key="32">
    <source>
        <dbReference type="Ensembl" id="ENSPFOP00000017302.1"/>
    </source>
</evidence>
<protein>
    <recommendedName>
        <fullName evidence="18">Versican core protein</fullName>
    </recommendedName>
    <alternativeName>
        <fullName evidence="19">Chondroitin sulfate proteoglycan core protein 2</fullName>
    </alternativeName>
    <alternativeName>
        <fullName evidence="20">Large fibroblast proteoglycan</fullName>
    </alternativeName>
    <alternativeName>
        <fullName evidence="21">PG-M</fullName>
    </alternativeName>
</protein>
<dbReference type="GO" id="GO:0072534">
    <property type="term" value="C:perineuronal net"/>
    <property type="evidence" value="ECO:0007669"/>
    <property type="project" value="TreeGrafter"/>
</dbReference>
<evidence type="ECO:0000256" key="20">
    <source>
        <dbReference type="ARBA" id="ARBA00044263"/>
    </source>
</evidence>
<dbReference type="InterPro" id="IPR050691">
    <property type="entry name" value="Hyaluronan_bind_Proteoglycan"/>
</dbReference>
<dbReference type="Pfam" id="PF00008">
    <property type="entry name" value="EGF"/>
    <property type="match status" value="1"/>
</dbReference>
<dbReference type="GO" id="GO:0002052">
    <property type="term" value="P:positive regulation of neuroblast proliferation"/>
    <property type="evidence" value="ECO:0007669"/>
    <property type="project" value="TreeGrafter"/>
</dbReference>
<dbReference type="PROSITE" id="PS50923">
    <property type="entry name" value="SUSHI"/>
    <property type="match status" value="1"/>
</dbReference>
<evidence type="ECO:0000313" key="33">
    <source>
        <dbReference type="Proteomes" id="UP000028760"/>
    </source>
</evidence>
<dbReference type="Proteomes" id="UP000028760">
    <property type="component" value="Unassembled WGS sequence"/>
</dbReference>
<dbReference type="InterPro" id="IPR016187">
    <property type="entry name" value="CTDL_fold"/>
</dbReference>
<dbReference type="Pfam" id="PF00193">
    <property type="entry name" value="Xlink"/>
    <property type="match status" value="2"/>
</dbReference>